<comment type="caution">
    <text evidence="1">The sequence shown here is derived from an EMBL/GenBank/DDBJ whole genome shotgun (WGS) entry which is preliminary data.</text>
</comment>
<organism evidence="1">
    <name type="scientific">Cupriavidus taiwanensis</name>
    <dbReference type="NCBI Taxonomy" id="164546"/>
    <lineage>
        <taxon>Bacteria</taxon>
        <taxon>Pseudomonadati</taxon>
        <taxon>Pseudomonadota</taxon>
        <taxon>Betaproteobacteria</taxon>
        <taxon>Burkholderiales</taxon>
        <taxon>Burkholderiaceae</taxon>
        <taxon>Cupriavidus</taxon>
    </lineage>
</organism>
<dbReference type="EMBL" id="OFSN01000001">
    <property type="protein sequence ID" value="SOY41526.1"/>
    <property type="molecule type" value="Genomic_DNA"/>
</dbReference>
<proteinExistence type="predicted"/>
<dbReference type="Proteomes" id="UP000257016">
    <property type="component" value="Unassembled WGS sequence"/>
</dbReference>
<dbReference type="AlphaFoldDB" id="A0A375BD18"/>
<accession>A0A375BD18</accession>
<gene>
    <name evidence="1" type="ORF">CBM2586_A11127</name>
</gene>
<evidence type="ECO:0000313" key="1">
    <source>
        <dbReference type="EMBL" id="SOY41526.1"/>
    </source>
</evidence>
<name>A0A375BD18_9BURK</name>
<protein>
    <submittedName>
        <fullName evidence="1">Uncharacterized protein</fullName>
    </submittedName>
</protein>
<sequence length="55" mass="6077">MQCFKLFNYVTANVTANLSANVSATHRQRLSAGWRTQDSGLGNGPSPFPFAIRYN</sequence>
<reference evidence="1" key="1">
    <citation type="submission" date="2018-01" db="EMBL/GenBank/DDBJ databases">
        <authorList>
            <person name="Clerissi C."/>
        </authorList>
    </citation>
    <scope>NUCLEOTIDE SEQUENCE</scope>
    <source>
        <strain evidence="1">Cupriavidus taiwanensis LMG 19430</strain>
    </source>
</reference>